<gene>
    <name evidence="3" type="ORF">DWV08_00065</name>
    <name evidence="4" type="ORF">DXU92_13965</name>
</gene>
<dbReference type="OrthoDB" id="4794469at2"/>
<evidence type="ECO:0000256" key="2">
    <source>
        <dbReference type="SAM" id="Phobius"/>
    </source>
</evidence>
<protein>
    <recommendedName>
        <fullName evidence="7">DUF3017 domain-containing protein</fullName>
    </recommendedName>
</protein>
<feature type="region of interest" description="Disordered" evidence="1">
    <location>
        <begin position="1"/>
        <end position="27"/>
    </location>
</feature>
<dbReference type="EMBL" id="QSWH01000007">
    <property type="protein sequence ID" value="RRR21449.1"/>
    <property type="molecule type" value="Genomic_DNA"/>
</dbReference>
<reference evidence="4 6" key="2">
    <citation type="submission" date="2018-08" db="EMBL/GenBank/DDBJ databases">
        <title>Brachybacterium saurashtrense DSM 23186.</title>
        <authorList>
            <person name="Li Y."/>
        </authorList>
    </citation>
    <scope>NUCLEOTIDE SEQUENCE [LARGE SCALE GENOMIC DNA]</scope>
    <source>
        <strain evidence="4 6">DSM 23186</strain>
    </source>
</reference>
<feature type="transmembrane region" description="Helical" evidence="2">
    <location>
        <begin position="84"/>
        <end position="105"/>
    </location>
</feature>
<dbReference type="AlphaFoldDB" id="A0A345YJS5"/>
<dbReference type="Pfam" id="PF26041">
    <property type="entry name" value="DUF8011"/>
    <property type="match status" value="1"/>
</dbReference>
<dbReference type="KEGG" id="bsau:DWV08_00065"/>
<keyword evidence="5" id="KW-1185">Reference proteome</keyword>
<evidence type="ECO:0000313" key="5">
    <source>
        <dbReference type="Proteomes" id="UP000254236"/>
    </source>
</evidence>
<dbReference type="InterPro" id="IPR058324">
    <property type="entry name" value="DUF8011"/>
</dbReference>
<sequence length="106" mass="11096">MEQHSATQDRPDARPRLRDEFTGPPRPSGRAVFSLILFGLLLTANLALDGLTDVPPMPGLALVAAGMMLTSGVAELLDPSARRLVIGVRVGGIVMALLGLVVQIVG</sequence>
<feature type="transmembrane region" description="Helical" evidence="2">
    <location>
        <begin position="60"/>
        <end position="77"/>
    </location>
</feature>
<evidence type="ECO:0000313" key="6">
    <source>
        <dbReference type="Proteomes" id="UP000282185"/>
    </source>
</evidence>
<evidence type="ECO:0000313" key="4">
    <source>
        <dbReference type="EMBL" id="RRR21449.1"/>
    </source>
</evidence>
<proteinExistence type="predicted"/>
<accession>A0A345YJS5</accession>
<feature type="transmembrane region" description="Helical" evidence="2">
    <location>
        <begin position="31"/>
        <end position="48"/>
    </location>
</feature>
<evidence type="ECO:0000256" key="1">
    <source>
        <dbReference type="SAM" id="MobiDB-lite"/>
    </source>
</evidence>
<keyword evidence="2" id="KW-0472">Membrane</keyword>
<evidence type="ECO:0008006" key="7">
    <source>
        <dbReference type="Google" id="ProtNLM"/>
    </source>
</evidence>
<evidence type="ECO:0000313" key="3">
    <source>
        <dbReference type="EMBL" id="AXK44177.1"/>
    </source>
</evidence>
<dbReference type="Proteomes" id="UP000282185">
    <property type="component" value="Unassembled WGS sequence"/>
</dbReference>
<dbReference type="Proteomes" id="UP000254236">
    <property type="component" value="Chromosome"/>
</dbReference>
<feature type="compositionally biased region" description="Basic and acidic residues" evidence="1">
    <location>
        <begin position="1"/>
        <end position="21"/>
    </location>
</feature>
<organism evidence="4 6">
    <name type="scientific">Brachybacterium saurashtrense</name>
    <dbReference type="NCBI Taxonomy" id="556288"/>
    <lineage>
        <taxon>Bacteria</taxon>
        <taxon>Bacillati</taxon>
        <taxon>Actinomycetota</taxon>
        <taxon>Actinomycetes</taxon>
        <taxon>Micrococcales</taxon>
        <taxon>Dermabacteraceae</taxon>
        <taxon>Brachybacterium</taxon>
    </lineage>
</organism>
<keyword evidence="2" id="KW-0812">Transmembrane</keyword>
<name>A0A345YJS5_9MICO</name>
<dbReference type="EMBL" id="CP031356">
    <property type="protein sequence ID" value="AXK44177.1"/>
    <property type="molecule type" value="Genomic_DNA"/>
</dbReference>
<dbReference type="RefSeq" id="WP_115411932.1">
    <property type="nucleotide sequence ID" value="NZ_CP031356.1"/>
</dbReference>
<keyword evidence="2" id="KW-1133">Transmembrane helix</keyword>
<reference evidence="3 5" key="1">
    <citation type="submission" date="2018-07" db="EMBL/GenBank/DDBJ databases">
        <title>Brachybacterium saurashtrense DSM 23186 genome sequence.</title>
        <authorList>
            <person name="Guo L."/>
        </authorList>
    </citation>
    <scope>NUCLEOTIDE SEQUENCE [LARGE SCALE GENOMIC DNA]</scope>
    <source>
        <strain evidence="3 5">DSM 23186</strain>
    </source>
</reference>